<feature type="transmembrane region" description="Helical" evidence="13">
    <location>
        <begin position="51"/>
        <end position="79"/>
    </location>
</feature>
<evidence type="ECO:0000256" key="7">
    <source>
        <dbReference type="ARBA" id="ARBA00022475"/>
    </source>
</evidence>
<feature type="transmembrane region" description="Helical" evidence="13">
    <location>
        <begin position="12"/>
        <end position="31"/>
    </location>
</feature>
<keyword evidence="9 13" id="KW-1133">Transmembrane helix</keyword>
<feature type="transmembrane region" description="Helical" evidence="13">
    <location>
        <begin position="386"/>
        <end position="405"/>
    </location>
</feature>
<dbReference type="NCBIfam" id="TIGR00797">
    <property type="entry name" value="matE"/>
    <property type="match status" value="1"/>
</dbReference>
<dbReference type="PANTHER" id="PTHR43298">
    <property type="entry name" value="MULTIDRUG RESISTANCE PROTEIN NORM-RELATED"/>
    <property type="match status" value="1"/>
</dbReference>
<dbReference type="CDD" id="cd13138">
    <property type="entry name" value="MATE_yoeA_like"/>
    <property type="match status" value="1"/>
</dbReference>
<feature type="transmembrane region" description="Helical" evidence="13">
    <location>
        <begin position="192"/>
        <end position="214"/>
    </location>
</feature>
<dbReference type="Proteomes" id="UP001454489">
    <property type="component" value="Unassembled WGS sequence"/>
</dbReference>
<evidence type="ECO:0000256" key="9">
    <source>
        <dbReference type="ARBA" id="ARBA00022989"/>
    </source>
</evidence>
<dbReference type="Pfam" id="PF01554">
    <property type="entry name" value="MatE"/>
    <property type="match status" value="2"/>
</dbReference>
<keyword evidence="7" id="KW-1003">Cell membrane</keyword>
<keyword evidence="6" id="KW-0050">Antiport</keyword>
<feature type="transmembrane region" description="Helical" evidence="13">
    <location>
        <begin position="137"/>
        <end position="158"/>
    </location>
</feature>
<name>A0ABV1HBE2_9FIRM</name>
<keyword evidence="15" id="KW-1185">Reference proteome</keyword>
<evidence type="ECO:0000256" key="12">
    <source>
        <dbReference type="ARBA" id="ARBA00031636"/>
    </source>
</evidence>
<reference evidence="14 15" key="1">
    <citation type="submission" date="2024-03" db="EMBL/GenBank/DDBJ databases">
        <title>Human intestinal bacterial collection.</title>
        <authorList>
            <person name="Pauvert C."/>
            <person name="Hitch T.C.A."/>
            <person name="Clavel T."/>
        </authorList>
    </citation>
    <scope>NUCLEOTIDE SEQUENCE [LARGE SCALE GENOMIC DNA]</scope>
    <source>
        <strain evidence="14 15">CLA-AA-H185</strain>
    </source>
</reference>
<dbReference type="InterPro" id="IPR002528">
    <property type="entry name" value="MATE_fam"/>
</dbReference>
<gene>
    <name evidence="14" type="ORF">WMO43_01575</name>
</gene>
<feature type="transmembrane region" description="Helical" evidence="13">
    <location>
        <begin position="356"/>
        <end position="374"/>
    </location>
</feature>
<dbReference type="PANTHER" id="PTHR43298:SF2">
    <property type="entry name" value="FMN_FAD EXPORTER YEEO-RELATED"/>
    <property type="match status" value="1"/>
</dbReference>
<keyword evidence="8 13" id="KW-0812">Transmembrane</keyword>
<dbReference type="EMBL" id="JBBMEX010000001">
    <property type="protein sequence ID" value="MEQ2556571.1"/>
    <property type="molecule type" value="Genomic_DNA"/>
</dbReference>
<dbReference type="PIRSF" id="PIRSF006603">
    <property type="entry name" value="DinF"/>
    <property type="match status" value="1"/>
</dbReference>
<evidence type="ECO:0000256" key="3">
    <source>
        <dbReference type="ARBA" id="ARBA00010199"/>
    </source>
</evidence>
<evidence type="ECO:0000256" key="5">
    <source>
        <dbReference type="ARBA" id="ARBA00022448"/>
    </source>
</evidence>
<evidence type="ECO:0000313" key="15">
    <source>
        <dbReference type="Proteomes" id="UP001454489"/>
    </source>
</evidence>
<evidence type="ECO:0000256" key="6">
    <source>
        <dbReference type="ARBA" id="ARBA00022449"/>
    </source>
</evidence>
<evidence type="ECO:0000313" key="14">
    <source>
        <dbReference type="EMBL" id="MEQ2556571.1"/>
    </source>
</evidence>
<feature type="transmembrane region" description="Helical" evidence="13">
    <location>
        <begin position="91"/>
        <end position="111"/>
    </location>
</feature>
<feature type="transmembrane region" description="Helical" evidence="13">
    <location>
        <begin position="316"/>
        <end position="344"/>
    </location>
</feature>
<evidence type="ECO:0000256" key="4">
    <source>
        <dbReference type="ARBA" id="ARBA00020268"/>
    </source>
</evidence>
<protein>
    <recommendedName>
        <fullName evidence="4">Probable multidrug resistance protein NorM</fullName>
    </recommendedName>
    <alternativeName>
        <fullName evidence="12">Multidrug-efflux transporter</fullName>
    </alternativeName>
</protein>
<comment type="subcellular location">
    <subcellularLocation>
        <location evidence="2">Cell membrane</location>
        <topology evidence="2">Multi-pass membrane protein</topology>
    </subcellularLocation>
</comment>
<sequence>MEKDMTSGSPLKLIFWFSIPVLLGNIFQQFYNMADAIIVGRLLGEDALAAVGATGSIMFLVLYFAIGIAQGFGVMIAQAYGAKNERLLKHYVALSILLTLIISVAVTAITVPTSRLMLTAMQTPANILDMADSYVKIIFWGIIATMFYNAASSILRGIGDSKTPLYFLVFSSLLNIILDYCFIRFFHMGTDGAAYATVLAQGISAVLCFAYMFWRFKILRTHRSDYYFDKQGVWDLMRIGLPMALNFSITAVGTMILQSAVNAFGSSVVASFTAAMKVEQLSTQPMPTLSTTMSTYCGQNLGAGKYERIYDGMKKAFFISLVLTGFAAVVCVFFGRAIVGLFLTAPTEEVLSYATVYLRTISVFFFFLSILYLYRTSLQGLGKGMVPMIGGILELVGRLAVIMLFAKDYGYPAVCLASPVAWIFAGIPNMAAYLLWKRRTKKLL</sequence>
<keyword evidence="5" id="KW-0813">Transport</keyword>
<evidence type="ECO:0000256" key="1">
    <source>
        <dbReference type="ARBA" id="ARBA00003408"/>
    </source>
</evidence>
<evidence type="ECO:0000256" key="2">
    <source>
        <dbReference type="ARBA" id="ARBA00004651"/>
    </source>
</evidence>
<evidence type="ECO:0000256" key="13">
    <source>
        <dbReference type="SAM" id="Phobius"/>
    </source>
</evidence>
<dbReference type="InterPro" id="IPR050222">
    <property type="entry name" value="MATE_MdtK"/>
</dbReference>
<keyword evidence="10" id="KW-0406">Ion transport</keyword>
<dbReference type="InterPro" id="IPR048279">
    <property type="entry name" value="MdtK-like"/>
</dbReference>
<evidence type="ECO:0000256" key="8">
    <source>
        <dbReference type="ARBA" id="ARBA00022692"/>
    </source>
</evidence>
<evidence type="ECO:0000256" key="10">
    <source>
        <dbReference type="ARBA" id="ARBA00023065"/>
    </source>
</evidence>
<comment type="function">
    <text evidence="1">Multidrug efflux pump.</text>
</comment>
<accession>A0ABV1HBE2</accession>
<feature type="transmembrane region" description="Helical" evidence="13">
    <location>
        <begin position="411"/>
        <end position="436"/>
    </location>
</feature>
<proteinExistence type="inferred from homology"/>
<dbReference type="RefSeq" id="WP_353529526.1">
    <property type="nucleotide sequence ID" value="NZ_JBBMEX010000001.1"/>
</dbReference>
<comment type="similarity">
    <text evidence="3">Belongs to the multi antimicrobial extrusion (MATE) (TC 2.A.66.1) family.</text>
</comment>
<keyword evidence="11 13" id="KW-0472">Membrane</keyword>
<comment type="caution">
    <text evidence="14">The sequence shown here is derived from an EMBL/GenBank/DDBJ whole genome shotgun (WGS) entry which is preliminary data.</text>
</comment>
<organism evidence="14 15">
    <name type="scientific">Maccoyibacter intestinihominis</name>
    <dbReference type="NCBI Taxonomy" id="3133499"/>
    <lineage>
        <taxon>Bacteria</taxon>
        <taxon>Bacillati</taxon>
        <taxon>Bacillota</taxon>
        <taxon>Clostridia</taxon>
        <taxon>Lachnospirales</taxon>
        <taxon>Lachnospiraceae</taxon>
        <taxon>Maccoyibacter</taxon>
    </lineage>
</organism>
<evidence type="ECO:0000256" key="11">
    <source>
        <dbReference type="ARBA" id="ARBA00023136"/>
    </source>
</evidence>
<feature type="transmembrane region" description="Helical" evidence="13">
    <location>
        <begin position="165"/>
        <end position="186"/>
    </location>
</feature>